<evidence type="ECO:0000313" key="2">
    <source>
        <dbReference type="Proteomes" id="UP001195483"/>
    </source>
</evidence>
<dbReference type="Proteomes" id="UP001195483">
    <property type="component" value="Unassembled WGS sequence"/>
</dbReference>
<reference evidence="1" key="1">
    <citation type="journal article" date="2021" name="Genome Biol. Evol.">
        <title>A High-Quality Reference Genome for a Parasitic Bivalve with Doubly Uniparental Inheritance (Bivalvia: Unionida).</title>
        <authorList>
            <person name="Smith C.H."/>
        </authorList>
    </citation>
    <scope>NUCLEOTIDE SEQUENCE</scope>
    <source>
        <strain evidence="1">CHS0354</strain>
    </source>
</reference>
<dbReference type="AlphaFoldDB" id="A0AAE0S3R6"/>
<organism evidence="1 2">
    <name type="scientific">Potamilus streckersoni</name>
    <dbReference type="NCBI Taxonomy" id="2493646"/>
    <lineage>
        <taxon>Eukaryota</taxon>
        <taxon>Metazoa</taxon>
        <taxon>Spiralia</taxon>
        <taxon>Lophotrochozoa</taxon>
        <taxon>Mollusca</taxon>
        <taxon>Bivalvia</taxon>
        <taxon>Autobranchia</taxon>
        <taxon>Heteroconchia</taxon>
        <taxon>Palaeoheterodonta</taxon>
        <taxon>Unionida</taxon>
        <taxon>Unionoidea</taxon>
        <taxon>Unionidae</taxon>
        <taxon>Ambleminae</taxon>
        <taxon>Lampsilini</taxon>
        <taxon>Potamilus</taxon>
    </lineage>
</organism>
<sequence length="123" mass="14274">MSTLQMKEALRLCAETTDIDVIIDLTKHDNPQVRQRALREMCPCRVKADLADFWNRVLEMIDDEADNVRQQVLHTLCDGSPNHLESDVAKALEEFNRDPNSRIRRMAHKALTAYRKTGKWNIL</sequence>
<evidence type="ECO:0000313" key="1">
    <source>
        <dbReference type="EMBL" id="KAK3584658.1"/>
    </source>
</evidence>
<protein>
    <recommendedName>
        <fullName evidence="3">HEAT repeat domain-containing protein</fullName>
    </recommendedName>
</protein>
<dbReference type="InterPro" id="IPR011989">
    <property type="entry name" value="ARM-like"/>
</dbReference>
<dbReference type="SUPFAM" id="SSF48371">
    <property type="entry name" value="ARM repeat"/>
    <property type="match status" value="1"/>
</dbReference>
<proteinExistence type="predicted"/>
<dbReference type="EMBL" id="JAEAOA010000126">
    <property type="protein sequence ID" value="KAK3584658.1"/>
    <property type="molecule type" value="Genomic_DNA"/>
</dbReference>
<accession>A0AAE0S3R6</accession>
<reference evidence="1" key="3">
    <citation type="submission" date="2023-05" db="EMBL/GenBank/DDBJ databases">
        <authorList>
            <person name="Smith C.H."/>
        </authorList>
    </citation>
    <scope>NUCLEOTIDE SEQUENCE</scope>
    <source>
        <strain evidence="1">CHS0354</strain>
        <tissue evidence="1">Mantle</tissue>
    </source>
</reference>
<reference evidence="1" key="2">
    <citation type="journal article" date="2021" name="Genome Biol. Evol.">
        <title>Developing a high-quality reference genome for a parasitic bivalve with doubly uniparental inheritance (Bivalvia: Unionida).</title>
        <authorList>
            <person name="Smith C.H."/>
        </authorList>
    </citation>
    <scope>NUCLEOTIDE SEQUENCE</scope>
    <source>
        <strain evidence="1">CHS0354</strain>
        <tissue evidence="1">Mantle</tissue>
    </source>
</reference>
<dbReference type="Gene3D" id="1.25.10.10">
    <property type="entry name" value="Leucine-rich Repeat Variant"/>
    <property type="match status" value="1"/>
</dbReference>
<gene>
    <name evidence="1" type="ORF">CHS0354_001237</name>
</gene>
<name>A0AAE0S3R6_9BIVA</name>
<comment type="caution">
    <text evidence="1">The sequence shown here is derived from an EMBL/GenBank/DDBJ whole genome shotgun (WGS) entry which is preliminary data.</text>
</comment>
<evidence type="ECO:0008006" key="3">
    <source>
        <dbReference type="Google" id="ProtNLM"/>
    </source>
</evidence>
<keyword evidence="2" id="KW-1185">Reference proteome</keyword>
<dbReference type="InterPro" id="IPR016024">
    <property type="entry name" value="ARM-type_fold"/>
</dbReference>